<keyword evidence="1" id="KW-0732">Signal</keyword>
<dbReference type="SUPFAM" id="SSF56925">
    <property type="entry name" value="OMPA-like"/>
    <property type="match status" value="1"/>
</dbReference>
<organism evidence="2 3">
    <name type="scientific">Acetonema longum DSM 6540</name>
    <dbReference type="NCBI Taxonomy" id="1009370"/>
    <lineage>
        <taxon>Bacteria</taxon>
        <taxon>Bacillati</taxon>
        <taxon>Bacillota</taxon>
        <taxon>Negativicutes</taxon>
        <taxon>Acetonemataceae</taxon>
        <taxon>Acetonema</taxon>
    </lineage>
</organism>
<accession>F7NF31</accession>
<dbReference type="Proteomes" id="UP000003240">
    <property type="component" value="Unassembled WGS sequence"/>
</dbReference>
<feature type="signal peptide" evidence="1">
    <location>
        <begin position="1"/>
        <end position="20"/>
    </location>
</feature>
<dbReference type="EMBL" id="AFGF01000019">
    <property type="protein sequence ID" value="EGO65286.1"/>
    <property type="molecule type" value="Genomic_DNA"/>
</dbReference>
<proteinExistence type="predicted"/>
<dbReference type="AlphaFoldDB" id="F7NF31"/>
<gene>
    <name evidence="2" type="ORF">ALO_03281</name>
</gene>
<protein>
    <recommendedName>
        <fullName evidence="4">Outer membrane protein beta-barrel domain-containing protein</fullName>
    </recommendedName>
</protein>
<sequence>MRSVIVLCMIWGFLACTVWAAPLTDYSPGSLALDVSLRTVENESDHAGGTHNTYGARSGLDFGATLGLGGRWALQYRGLNAKSQDLFFSETADGEMINPVYESFTGRMRLKTDEVSLLYRWNQYYSLFAGSVSAKAWFPSAFTYRDPFDSQDDVYLSETMSTRTKTTAQFGVIGSMPLASKLTGYASLGVGKDVASWGVGISYRVTRDMDFNLDYRKLTVKGLRLEDAKIEAETGGMGFGVTWRL</sequence>
<evidence type="ECO:0008006" key="4">
    <source>
        <dbReference type="Google" id="ProtNLM"/>
    </source>
</evidence>
<keyword evidence="3" id="KW-1185">Reference proteome</keyword>
<evidence type="ECO:0000313" key="2">
    <source>
        <dbReference type="EMBL" id="EGO65286.1"/>
    </source>
</evidence>
<dbReference type="RefSeq" id="WP_004092795.1">
    <property type="nucleotide sequence ID" value="NZ_AFGF01000019.1"/>
</dbReference>
<dbReference type="InterPro" id="IPR011250">
    <property type="entry name" value="OMP/PagP_B-barrel"/>
</dbReference>
<name>F7NF31_9FIRM</name>
<evidence type="ECO:0000313" key="3">
    <source>
        <dbReference type="Proteomes" id="UP000003240"/>
    </source>
</evidence>
<feature type="chain" id="PRO_5003366168" description="Outer membrane protein beta-barrel domain-containing protein" evidence="1">
    <location>
        <begin position="21"/>
        <end position="245"/>
    </location>
</feature>
<dbReference type="OrthoDB" id="1681291at2"/>
<dbReference type="STRING" id="1009370.ALO_03281"/>
<evidence type="ECO:0000256" key="1">
    <source>
        <dbReference type="SAM" id="SignalP"/>
    </source>
</evidence>
<dbReference type="PROSITE" id="PS51257">
    <property type="entry name" value="PROKAR_LIPOPROTEIN"/>
    <property type="match status" value="1"/>
</dbReference>
<reference evidence="2 3" key="1">
    <citation type="journal article" date="2011" name="EMBO J.">
        <title>Structural diversity of bacterial flagellar motors.</title>
        <authorList>
            <person name="Chen S."/>
            <person name="Beeby M."/>
            <person name="Murphy G.E."/>
            <person name="Leadbetter J.R."/>
            <person name="Hendrixson D.R."/>
            <person name="Briegel A."/>
            <person name="Li Z."/>
            <person name="Shi J."/>
            <person name="Tocheva E.I."/>
            <person name="Muller A."/>
            <person name="Dobro M.J."/>
            <person name="Jensen G.J."/>
        </authorList>
    </citation>
    <scope>NUCLEOTIDE SEQUENCE [LARGE SCALE GENOMIC DNA]</scope>
    <source>
        <strain evidence="2 3">DSM 6540</strain>
    </source>
</reference>
<comment type="caution">
    <text evidence="2">The sequence shown here is derived from an EMBL/GenBank/DDBJ whole genome shotgun (WGS) entry which is preliminary data.</text>
</comment>